<evidence type="ECO:0000313" key="3">
    <source>
        <dbReference type="Proteomes" id="UP000596387"/>
    </source>
</evidence>
<reference evidence="2 3" key="1">
    <citation type="submission" date="2019-12" db="EMBL/GenBank/DDBJ databases">
        <title>Complete Genome Sequence of a Quorum-Sensing Bacterium,Rhodobacteraceae bacterium C31, Isolated from a marine microalgae symbiotic bacteria.</title>
        <authorList>
            <person name="Zhang Y."/>
        </authorList>
    </citation>
    <scope>NUCLEOTIDE SEQUENCE [LARGE SCALE GENOMIC DNA]</scope>
    <source>
        <strain evidence="2 3">C31</strain>
    </source>
</reference>
<accession>A0ABX7F9E9</accession>
<sequence>MSPPPGQARKGAGASSEAPNGAGLPVATGQVTQASGANPAPAATPTGASAQSATAFAAAVNGQGDPVAPEDIARAAVQGYRDALGTTAGVETGKLLITA</sequence>
<evidence type="ECO:0000256" key="1">
    <source>
        <dbReference type="SAM" id="MobiDB-lite"/>
    </source>
</evidence>
<proteinExistence type="predicted"/>
<organism evidence="2 3">
    <name type="scientific">Ponticoccus alexandrii</name>
    <dbReference type="NCBI Taxonomy" id="1943633"/>
    <lineage>
        <taxon>Bacteria</taxon>
        <taxon>Pseudomonadati</taxon>
        <taxon>Pseudomonadota</taxon>
        <taxon>Alphaproteobacteria</taxon>
        <taxon>Rhodobacterales</taxon>
        <taxon>Roseobacteraceae</taxon>
        <taxon>Ponticoccus</taxon>
    </lineage>
</organism>
<protein>
    <submittedName>
        <fullName evidence="2">Uncharacterized protein</fullName>
    </submittedName>
</protein>
<feature type="region of interest" description="Disordered" evidence="1">
    <location>
        <begin position="1"/>
        <end position="51"/>
    </location>
</feature>
<keyword evidence="3" id="KW-1185">Reference proteome</keyword>
<evidence type="ECO:0000313" key="2">
    <source>
        <dbReference type="EMBL" id="QRF66749.1"/>
    </source>
</evidence>
<name>A0ABX7F9E9_9RHOB</name>
<feature type="compositionally biased region" description="Low complexity" evidence="1">
    <location>
        <begin position="32"/>
        <end position="51"/>
    </location>
</feature>
<dbReference type="EMBL" id="CP047166">
    <property type="protein sequence ID" value="QRF66749.1"/>
    <property type="molecule type" value="Genomic_DNA"/>
</dbReference>
<dbReference type="RefSeq" id="WP_251374045.1">
    <property type="nucleotide sequence ID" value="NZ_CP047166.1"/>
</dbReference>
<gene>
    <name evidence="2" type="ORF">GQA70_10780</name>
</gene>
<dbReference type="Proteomes" id="UP000596387">
    <property type="component" value="Chromosome"/>
</dbReference>